<protein>
    <submittedName>
        <fullName evidence="1">Uncharacterized protein</fullName>
    </submittedName>
</protein>
<name>X0WJT4_9ZZZZ</name>
<dbReference type="AlphaFoldDB" id="X0WJT4"/>
<proteinExistence type="predicted"/>
<gene>
    <name evidence="1" type="ORF">S01H1_59086</name>
</gene>
<comment type="caution">
    <text evidence="1">The sequence shown here is derived from an EMBL/GenBank/DDBJ whole genome shotgun (WGS) entry which is preliminary data.</text>
</comment>
<reference evidence="1" key="1">
    <citation type="journal article" date="2014" name="Front. Microbiol.">
        <title>High frequency of phylogenetically diverse reductive dehalogenase-homologous genes in deep subseafloor sedimentary metagenomes.</title>
        <authorList>
            <person name="Kawai M."/>
            <person name="Futagami T."/>
            <person name="Toyoda A."/>
            <person name="Takaki Y."/>
            <person name="Nishi S."/>
            <person name="Hori S."/>
            <person name="Arai W."/>
            <person name="Tsubouchi T."/>
            <person name="Morono Y."/>
            <person name="Uchiyama I."/>
            <person name="Ito T."/>
            <person name="Fujiyama A."/>
            <person name="Inagaki F."/>
            <person name="Takami H."/>
        </authorList>
    </citation>
    <scope>NUCLEOTIDE SEQUENCE</scope>
    <source>
        <strain evidence="1">Expedition CK06-06</strain>
    </source>
</reference>
<sequence length="42" mass="4695">AKEELEQLCKQKAVGDEQINALLQAESTARARLRAARKKNKS</sequence>
<feature type="non-terminal residue" evidence="1">
    <location>
        <position position="1"/>
    </location>
</feature>
<evidence type="ECO:0000313" key="1">
    <source>
        <dbReference type="EMBL" id="GAG24778.1"/>
    </source>
</evidence>
<accession>X0WJT4</accession>
<organism evidence="1">
    <name type="scientific">marine sediment metagenome</name>
    <dbReference type="NCBI Taxonomy" id="412755"/>
    <lineage>
        <taxon>unclassified sequences</taxon>
        <taxon>metagenomes</taxon>
        <taxon>ecological metagenomes</taxon>
    </lineage>
</organism>
<dbReference type="EMBL" id="BARS01038627">
    <property type="protein sequence ID" value="GAG24778.1"/>
    <property type="molecule type" value="Genomic_DNA"/>
</dbReference>